<dbReference type="AlphaFoldDB" id="A0A9W7SXP9"/>
<evidence type="ECO:0000313" key="2">
    <source>
        <dbReference type="Proteomes" id="UP001138500"/>
    </source>
</evidence>
<dbReference type="EMBL" id="RIBY02000557">
    <property type="protein sequence ID" value="KAH9840493.1"/>
    <property type="molecule type" value="Genomic_DNA"/>
</dbReference>
<name>A0A9W7SXP9_9PEZI</name>
<gene>
    <name evidence="1" type="ORF">Tdes44962_MAKER01693</name>
</gene>
<reference evidence="1 2" key="2">
    <citation type="journal article" date="2021" name="Curr. Genet.">
        <title>Genetic response to nitrogen starvation in the aggressive Eucalyptus foliar pathogen Teratosphaeria destructans.</title>
        <authorList>
            <person name="Havenga M."/>
            <person name="Wingfield B.D."/>
            <person name="Wingfield M.J."/>
            <person name="Dreyer L.L."/>
            <person name="Roets F."/>
            <person name="Aylward J."/>
        </authorList>
    </citation>
    <scope>NUCLEOTIDE SEQUENCE [LARGE SCALE GENOMIC DNA]</scope>
    <source>
        <strain evidence="1">CMW44962</strain>
    </source>
</reference>
<evidence type="ECO:0000313" key="1">
    <source>
        <dbReference type="EMBL" id="KAH9840493.1"/>
    </source>
</evidence>
<sequence>MKKGLVAASPFDRRRLVVEVPTVRVETPEGLEVDCAMPPDLRVEEKRWREMRRMARQQLGYSIVGRLRRRSGEVESN</sequence>
<keyword evidence="2" id="KW-1185">Reference proteome</keyword>
<dbReference type="Proteomes" id="UP001138500">
    <property type="component" value="Unassembled WGS sequence"/>
</dbReference>
<organism evidence="1 2">
    <name type="scientific">Teratosphaeria destructans</name>
    <dbReference type="NCBI Taxonomy" id="418781"/>
    <lineage>
        <taxon>Eukaryota</taxon>
        <taxon>Fungi</taxon>
        <taxon>Dikarya</taxon>
        <taxon>Ascomycota</taxon>
        <taxon>Pezizomycotina</taxon>
        <taxon>Dothideomycetes</taxon>
        <taxon>Dothideomycetidae</taxon>
        <taxon>Mycosphaerellales</taxon>
        <taxon>Teratosphaeriaceae</taxon>
        <taxon>Teratosphaeria</taxon>
    </lineage>
</organism>
<proteinExistence type="predicted"/>
<comment type="caution">
    <text evidence="1">The sequence shown here is derived from an EMBL/GenBank/DDBJ whole genome shotgun (WGS) entry which is preliminary data.</text>
</comment>
<accession>A0A9W7SXP9</accession>
<reference evidence="1 2" key="1">
    <citation type="journal article" date="2018" name="IMA Fungus">
        <title>IMA Genome-F 10: Nine draft genome sequences of Claviceps purpurea s.lat., including C. arundinis, C. humidiphila, and C. cf. spartinae, pseudomolecules for the pitch canker pathogen Fusarium circinatum, draft genome of Davidsoniella eucalypti, Grosmannia galeiformis, Quambalaria eucalypti, and Teratosphaeria destructans.</title>
        <authorList>
            <person name="Wingfield B.D."/>
            <person name="Liu M."/>
            <person name="Nguyen H.D."/>
            <person name="Lane F.A."/>
            <person name="Morgan S.W."/>
            <person name="De Vos L."/>
            <person name="Wilken P.M."/>
            <person name="Duong T.A."/>
            <person name="Aylward J."/>
            <person name="Coetzee M.P."/>
            <person name="Dadej K."/>
            <person name="De Beer Z.W."/>
            <person name="Findlay W."/>
            <person name="Havenga M."/>
            <person name="Kolarik M."/>
            <person name="Menzies J.G."/>
            <person name="Naidoo K."/>
            <person name="Pochopski O."/>
            <person name="Shoukouhi P."/>
            <person name="Santana Q.C."/>
            <person name="Seifert K.A."/>
            <person name="Soal N."/>
            <person name="Steenkamp E.T."/>
            <person name="Tatham C.T."/>
            <person name="van der Nest M.A."/>
            <person name="Wingfield M.J."/>
        </authorList>
    </citation>
    <scope>NUCLEOTIDE SEQUENCE [LARGE SCALE GENOMIC DNA]</scope>
    <source>
        <strain evidence="1">CMW44962</strain>
    </source>
</reference>
<protein>
    <submittedName>
        <fullName evidence="1">Uncharacterized protein</fullName>
    </submittedName>
</protein>